<keyword evidence="9 12" id="KW-0505">Motor protein</keyword>
<organism evidence="16 17">
    <name type="scientific">Cylicocyclus nassatus</name>
    <name type="common">Nematode worm</name>
    <dbReference type="NCBI Taxonomy" id="53992"/>
    <lineage>
        <taxon>Eukaryota</taxon>
        <taxon>Metazoa</taxon>
        <taxon>Ecdysozoa</taxon>
        <taxon>Nematoda</taxon>
        <taxon>Chromadorea</taxon>
        <taxon>Rhabditida</taxon>
        <taxon>Rhabditina</taxon>
        <taxon>Rhabditomorpha</taxon>
        <taxon>Strongyloidea</taxon>
        <taxon>Strongylidae</taxon>
        <taxon>Cylicocyclus</taxon>
    </lineage>
</organism>
<dbReference type="Proteomes" id="UP001176961">
    <property type="component" value="Unassembled WGS sequence"/>
</dbReference>
<dbReference type="PROSITE" id="PS00411">
    <property type="entry name" value="KINESIN_MOTOR_1"/>
    <property type="match status" value="1"/>
</dbReference>
<dbReference type="GO" id="GO:0005874">
    <property type="term" value="C:microtubule"/>
    <property type="evidence" value="ECO:0007669"/>
    <property type="project" value="UniProtKB-KW"/>
</dbReference>
<dbReference type="SMART" id="SM00129">
    <property type="entry name" value="KISc"/>
    <property type="match status" value="1"/>
</dbReference>
<dbReference type="InterPro" id="IPR027417">
    <property type="entry name" value="P-loop_NTPase"/>
</dbReference>
<evidence type="ECO:0000259" key="15">
    <source>
        <dbReference type="PROSITE" id="PS50067"/>
    </source>
</evidence>
<dbReference type="GO" id="GO:0007052">
    <property type="term" value="P:mitotic spindle organization"/>
    <property type="evidence" value="ECO:0007669"/>
    <property type="project" value="TreeGrafter"/>
</dbReference>
<dbReference type="PANTHER" id="PTHR47969">
    <property type="entry name" value="CHROMOSOME-ASSOCIATED KINESIN KIF4A-RELATED"/>
    <property type="match status" value="1"/>
</dbReference>
<feature type="compositionally biased region" description="Acidic residues" evidence="14">
    <location>
        <begin position="586"/>
        <end position="602"/>
    </location>
</feature>
<gene>
    <name evidence="16" type="ORF">CYNAS_LOCUS13480</name>
</gene>
<feature type="compositionally biased region" description="Basic and acidic residues" evidence="14">
    <location>
        <begin position="1220"/>
        <end position="1232"/>
    </location>
</feature>
<dbReference type="Pfam" id="PF00400">
    <property type="entry name" value="WD40"/>
    <property type="match status" value="1"/>
</dbReference>
<feature type="repeat" description="WD" evidence="11">
    <location>
        <begin position="1321"/>
        <end position="1361"/>
    </location>
</feature>
<feature type="repeat" description="WD" evidence="11">
    <location>
        <begin position="1281"/>
        <end position="1320"/>
    </location>
</feature>
<dbReference type="GO" id="GO:0008017">
    <property type="term" value="F:microtubule binding"/>
    <property type="evidence" value="ECO:0007669"/>
    <property type="project" value="InterPro"/>
</dbReference>
<feature type="region of interest" description="Disordered" evidence="14">
    <location>
        <begin position="571"/>
        <end position="602"/>
    </location>
</feature>
<keyword evidence="5" id="KW-0677">Repeat</keyword>
<dbReference type="GO" id="GO:0003777">
    <property type="term" value="F:microtubule motor activity"/>
    <property type="evidence" value="ECO:0007669"/>
    <property type="project" value="InterPro"/>
</dbReference>
<dbReference type="InterPro" id="IPR001680">
    <property type="entry name" value="WD40_rpt"/>
</dbReference>
<evidence type="ECO:0000313" key="17">
    <source>
        <dbReference type="Proteomes" id="UP001176961"/>
    </source>
</evidence>
<dbReference type="InterPro" id="IPR036961">
    <property type="entry name" value="Kinesin_motor_dom_sf"/>
</dbReference>
<dbReference type="InterPro" id="IPR015943">
    <property type="entry name" value="WD40/YVTN_repeat-like_dom_sf"/>
</dbReference>
<feature type="binding site" evidence="12">
    <location>
        <begin position="99"/>
        <end position="106"/>
    </location>
    <ligand>
        <name>ATP</name>
        <dbReference type="ChEBI" id="CHEBI:30616"/>
    </ligand>
</feature>
<dbReference type="EMBL" id="CATQJL010000305">
    <property type="protein sequence ID" value="CAJ0601497.1"/>
    <property type="molecule type" value="Genomic_DNA"/>
</dbReference>
<dbReference type="PROSITE" id="PS50294">
    <property type="entry name" value="WD_REPEATS_REGION"/>
    <property type="match status" value="2"/>
</dbReference>
<dbReference type="InterPro" id="IPR056532">
    <property type="entry name" value="KIF21A/B_hel_2"/>
</dbReference>
<reference evidence="16" key="1">
    <citation type="submission" date="2023-07" db="EMBL/GenBank/DDBJ databases">
        <authorList>
            <consortium name="CYATHOMIX"/>
        </authorList>
    </citation>
    <scope>NUCLEOTIDE SEQUENCE</scope>
    <source>
        <strain evidence="16">N/A</strain>
    </source>
</reference>
<dbReference type="InterPro" id="IPR027640">
    <property type="entry name" value="Kinesin-like_fam"/>
</dbReference>
<dbReference type="SMART" id="SM00320">
    <property type="entry name" value="WD40"/>
    <property type="match status" value="7"/>
</dbReference>
<feature type="coiled-coil region" evidence="13">
    <location>
        <begin position="627"/>
        <end position="829"/>
    </location>
</feature>
<feature type="compositionally biased region" description="Low complexity" evidence="14">
    <location>
        <begin position="1108"/>
        <end position="1120"/>
    </location>
</feature>
<keyword evidence="2" id="KW-0963">Cytoplasm</keyword>
<evidence type="ECO:0000256" key="6">
    <source>
        <dbReference type="ARBA" id="ARBA00022741"/>
    </source>
</evidence>
<dbReference type="FunFam" id="3.40.850.10:FF:000011">
    <property type="entry name" value="Kinesin family member 21A"/>
    <property type="match status" value="1"/>
</dbReference>
<proteinExistence type="inferred from homology"/>
<dbReference type="Gene3D" id="2.130.10.10">
    <property type="entry name" value="YVTN repeat-like/Quinoprotein amine dehydrogenase"/>
    <property type="match status" value="2"/>
</dbReference>
<keyword evidence="8 13" id="KW-0175">Coiled coil</keyword>
<feature type="compositionally biased region" description="Low complexity" evidence="14">
    <location>
        <begin position="468"/>
        <end position="484"/>
    </location>
</feature>
<feature type="coiled-coil region" evidence="13">
    <location>
        <begin position="420"/>
        <end position="454"/>
    </location>
</feature>
<feature type="compositionally biased region" description="Polar residues" evidence="14">
    <location>
        <begin position="1062"/>
        <end position="1078"/>
    </location>
</feature>
<dbReference type="PANTHER" id="PTHR47969:SF28">
    <property type="entry name" value="KINESIN-LIKE PROTEIN KIF21B"/>
    <property type="match status" value="1"/>
</dbReference>
<dbReference type="SUPFAM" id="SSF52540">
    <property type="entry name" value="P-loop containing nucleoside triphosphate hydrolases"/>
    <property type="match status" value="1"/>
</dbReference>
<dbReference type="GO" id="GO:0005524">
    <property type="term" value="F:ATP binding"/>
    <property type="evidence" value="ECO:0007669"/>
    <property type="project" value="UniProtKB-UniRule"/>
</dbReference>
<dbReference type="Gene3D" id="3.40.850.10">
    <property type="entry name" value="Kinesin motor domain"/>
    <property type="match status" value="1"/>
</dbReference>
<evidence type="ECO:0000256" key="1">
    <source>
        <dbReference type="ARBA" id="ARBA00004245"/>
    </source>
</evidence>
<evidence type="ECO:0000256" key="14">
    <source>
        <dbReference type="SAM" id="MobiDB-lite"/>
    </source>
</evidence>
<dbReference type="InterPro" id="IPR001752">
    <property type="entry name" value="Kinesin_motor_dom"/>
</dbReference>
<evidence type="ECO:0000256" key="4">
    <source>
        <dbReference type="ARBA" id="ARBA00022701"/>
    </source>
</evidence>
<evidence type="ECO:0000256" key="11">
    <source>
        <dbReference type="PROSITE-ProRule" id="PRU00221"/>
    </source>
</evidence>
<dbReference type="SUPFAM" id="SSF50978">
    <property type="entry name" value="WD40 repeat-like"/>
    <property type="match status" value="1"/>
</dbReference>
<keyword evidence="7 12" id="KW-0067">ATP-binding</keyword>
<dbReference type="CDD" id="cd22248">
    <property type="entry name" value="Rcc_KIF21"/>
    <property type="match status" value="1"/>
</dbReference>
<evidence type="ECO:0000256" key="3">
    <source>
        <dbReference type="ARBA" id="ARBA00022574"/>
    </source>
</evidence>
<keyword evidence="4" id="KW-0493">Microtubule</keyword>
<dbReference type="InterPro" id="IPR036322">
    <property type="entry name" value="WD40_repeat_dom_sf"/>
</dbReference>
<feature type="coiled-coil region" evidence="13">
    <location>
        <begin position="881"/>
        <end position="915"/>
    </location>
</feature>
<keyword evidence="6 12" id="KW-0547">Nucleotide-binding</keyword>
<evidence type="ECO:0000256" key="13">
    <source>
        <dbReference type="SAM" id="Coils"/>
    </source>
</evidence>
<sequence>MDGSSSSSMLSSRGGDVPSTVQVALRIRPQGNREKLEGSRVCTSVIPGEPQVTIGTDRSFTYDHVFDQATQQIEIYDSCIERLVNGLFDGYNATVLAYGQTGSGKTYTMGTAFDTGTISEHEIGVIPRALAHVFRRVVELKREAVENGVLEPTFEISVQFIELYNEEIIDLLTNDRSSSFNIRIHEDTQGEIYLHGVTSRPVSDLHSTLDILKNGALNRTVAATNMNEQSSRSHAIFSIHIKQQRVVVSDVPSQEIEMELLSAKFHFVDLAGSERLKRTGATGDRAKEGISINCGLLALGNVISALGGANGKVSHVPYRDSKLTRLLQDSLGGNSRTLMIACVSPSDSDFVETLNTMKYANRAKNIKNKVVANQDKSSKLIGELRGRIASLEAELLEFKQGRRTIDSDGVETVNDQYQENVMLTAEINQLRFRVKALQETNEILRNRNVDLMAKAIGSNGLSASSPTDENGASSDDGNDNSSSEVLDPVQATLRKYLDELERTRSQLYESQAVSDQLRKEMNKWKSQAISGGVGVGFPANADHSFSSFGHQQLIDEARADIERLRKTVSTASNEVTSDYASHVDTAEEDGTSNDADELDEDDEYDQDVDDEQVFEEDSKGAVLRDNLANLQTEINIKERLIAELEQSDRRLAEVRLTYEKKLTELSAQIKKMEAERDKVLMEAEAKKTDKASQEQAKRIRDEYERKLADMRNEFRKLQMVEREHKRMQARQERERQELMRYQVELKELKRVKVDLMKKIKEEMKRAQQQQNSNAKRLAALDKEARRRDNLIRQLETKDKQREQFMKRTNEEITRLRKAQKEQMRQARAAAAQNRMTTPMRATPARMNRTPHAKGQPPPEIAFSPKQAKMKWTFIEKRLSRLVTQKQTVGKMEEELNRQLEERTRLVDEITTLERRFVQLQDVQEREAVADQIDGCHLKLNYVQDQITEVQKAIVDVDGSKDADAENGDETSNMGNIEGLIEHCSNLVEAKYLMQHLFNACLEHAVAAAKADSANKESEARIQQLEQQSYINEQLLSTVIEDKTLINDVEGMFEQGGLKKSRSPSVTSLRNGSTSPSHTEGSDAAPLPYRARRHTATADELLYPAENAEPTAAAPAAPVEPIKTENGEEEGKKERKHRIDAAALLLPSTSAAEMTTTPFRRNAKFRSTIANLPSRTNRSAVVTSSRPPVPPPSRGRLGSRMYSTSRLPSLAEVSAGGDEVPPPRERAGADPRASKSVFARLVPWTTEASPSTLLNRRQGRIVPVRPGSAGTQFRVVSRTATVEGHSKGVLSVAATEDLLLSGSKDRTAKLWDLQTGSEVRTLGVHPNNVHAVRFIPNSQLAISVSMYQIRIWDLRTQECLRVLQSSGQVNDGDGGPAGSRQNTVPFLETVVNAAEVDPSGRLLFTSFGGDVRIWNLEKWASFGRLIGAVNSPRSEVSCLAVSENADGLPQIFTGSRDHYVKMFQTSVGGEGVYEAMVDFTPPHYDNVTCIVPFGGCVLTAGKDKNIMKFALTDYKRDHLELNAHNSFIQGMCLVGEHTDRPLLCSVCKEGTMKFWDITTTRRFKIVEEMSKAHSEAINSVCANKYLVFTASSDQTIGFWKQNVQE</sequence>
<dbReference type="Pfam" id="PF00225">
    <property type="entry name" value="Kinesin"/>
    <property type="match status" value="1"/>
</dbReference>
<comment type="subcellular location">
    <subcellularLocation>
        <location evidence="1">Cytoplasm</location>
        <location evidence="1">Cytoskeleton</location>
    </subcellularLocation>
</comment>
<keyword evidence="17" id="KW-1185">Reference proteome</keyword>
<evidence type="ECO:0000313" key="16">
    <source>
        <dbReference type="EMBL" id="CAJ0601497.1"/>
    </source>
</evidence>
<feature type="region of interest" description="Disordered" evidence="14">
    <location>
        <begin position="1108"/>
        <end position="1134"/>
    </location>
</feature>
<keyword evidence="10" id="KW-0206">Cytoskeleton</keyword>
<dbReference type="PROSITE" id="PS00678">
    <property type="entry name" value="WD_REPEATS_1"/>
    <property type="match status" value="1"/>
</dbReference>
<feature type="domain" description="Kinesin motor" evidence="15">
    <location>
        <begin position="20"/>
        <end position="366"/>
    </location>
</feature>
<dbReference type="PRINTS" id="PR00380">
    <property type="entry name" value="KINESINHEAVY"/>
</dbReference>
<dbReference type="InterPro" id="IPR019775">
    <property type="entry name" value="WD40_repeat_CS"/>
</dbReference>
<name>A0AA36H0J4_CYLNA</name>
<evidence type="ECO:0000256" key="9">
    <source>
        <dbReference type="ARBA" id="ARBA00023175"/>
    </source>
</evidence>
<feature type="region of interest" description="Disordered" evidence="14">
    <location>
        <begin position="459"/>
        <end position="487"/>
    </location>
</feature>
<dbReference type="GO" id="GO:0051231">
    <property type="term" value="P:spindle elongation"/>
    <property type="evidence" value="ECO:0007669"/>
    <property type="project" value="TreeGrafter"/>
</dbReference>
<dbReference type="InterPro" id="IPR019821">
    <property type="entry name" value="Kinesin_motor_CS"/>
</dbReference>
<dbReference type="GO" id="GO:0005875">
    <property type="term" value="C:microtubule associated complex"/>
    <property type="evidence" value="ECO:0007669"/>
    <property type="project" value="TreeGrafter"/>
</dbReference>
<protein>
    <recommendedName>
        <fullName evidence="15">Kinesin motor domain-containing protein</fullName>
    </recommendedName>
</protein>
<comment type="similarity">
    <text evidence="12">Belongs to the TRAFAC class myosin-kinesin ATPase superfamily. Kinesin family.</text>
</comment>
<evidence type="ECO:0000256" key="7">
    <source>
        <dbReference type="ARBA" id="ARBA00022840"/>
    </source>
</evidence>
<evidence type="ECO:0000256" key="8">
    <source>
        <dbReference type="ARBA" id="ARBA00023054"/>
    </source>
</evidence>
<evidence type="ECO:0000256" key="10">
    <source>
        <dbReference type="ARBA" id="ARBA00023212"/>
    </source>
</evidence>
<evidence type="ECO:0000256" key="5">
    <source>
        <dbReference type="ARBA" id="ARBA00022737"/>
    </source>
</evidence>
<evidence type="ECO:0000256" key="12">
    <source>
        <dbReference type="PROSITE-ProRule" id="PRU00283"/>
    </source>
</evidence>
<comment type="caution">
    <text evidence="16">The sequence shown here is derived from an EMBL/GenBank/DDBJ whole genome shotgun (WGS) entry which is preliminary data.</text>
</comment>
<feature type="compositionally biased region" description="Basic and acidic residues" evidence="14">
    <location>
        <begin position="1121"/>
        <end position="1134"/>
    </location>
</feature>
<feature type="repeat" description="WD" evidence="11">
    <location>
        <begin position="1569"/>
        <end position="1604"/>
    </location>
</feature>
<evidence type="ECO:0000256" key="2">
    <source>
        <dbReference type="ARBA" id="ARBA00022490"/>
    </source>
</evidence>
<dbReference type="GO" id="GO:0007018">
    <property type="term" value="P:microtubule-based movement"/>
    <property type="evidence" value="ECO:0007669"/>
    <property type="project" value="InterPro"/>
</dbReference>
<dbReference type="Pfam" id="PF25764">
    <property type="entry name" value="KIF21A_4th"/>
    <property type="match status" value="1"/>
</dbReference>
<dbReference type="PROSITE" id="PS50067">
    <property type="entry name" value="KINESIN_MOTOR_2"/>
    <property type="match status" value="1"/>
</dbReference>
<keyword evidence="3 11" id="KW-0853">WD repeat</keyword>
<dbReference type="Pfam" id="PF23203">
    <property type="entry name" value="KIF21A"/>
    <property type="match status" value="1"/>
</dbReference>
<dbReference type="CDD" id="cd01372">
    <property type="entry name" value="KISc_KIF4"/>
    <property type="match status" value="1"/>
</dbReference>
<dbReference type="CDD" id="cd00200">
    <property type="entry name" value="WD40"/>
    <property type="match status" value="1"/>
</dbReference>
<dbReference type="PROSITE" id="PS50082">
    <property type="entry name" value="WD_REPEATS_2"/>
    <property type="match status" value="3"/>
</dbReference>
<feature type="region of interest" description="Disordered" evidence="14">
    <location>
        <begin position="1055"/>
        <end position="1087"/>
    </location>
</feature>
<feature type="region of interest" description="Disordered" evidence="14">
    <location>
        <begin position="1173"/>
        <end position="1232"/>
    </location>
</feature>
<accession>A0AA36H0J4</accession>